<evidence type="ECO:0000313" key="1">
    <source>
        <dbReference type="EMBL" id="RPD61788.1"/>
    </source>
</evidence>
<dbReference type="Proteomes" id="UP000313359">
    <property type="component" value="Unassembled WGS sequence"/>
</dbReference>
<proteinExistence type="predicted"/>
<organism evidence="1 2">
    <name type="scientific">Lentinus tigrinus ALCF2SS1-6</name>
    <dbReference type="NCBI Taxonomy" id="1328759"/>
    <lineage>
        <taxon>Eukaryota</taxon>
        <taxon>Fungi</taxon>
        <taxon>Dikarya</taxon>
        <taxon>Basidiomycota</taxon>
        <taxon>Agaricomycotina</taxon>
        <taxon>Agaricomycetes</taxon>
        <taxon>Polyporales</taxon>
        <taxon>Polyporaceae</taxon>
        <taxon>Lentinus</taxon>
    </lineage>
</organism>
<dbReference type="OrthoDB" id="2802553at2759"/>
<keyword evidence="2" id="KW-1185">Reference proteome</keyword>
<gene>
    <name evidence="1" type="ORF">L227DRAFT_60585</name>
</gene>
<dbReference type="STRING" id="1328759.A0A5C2SES9"/>
<accession>A0A5C2SES9</accession>
<name>A0A5C2SES9_9APHY</name>
<evidence type="ECO:0000313" key="2">
    <source>
        <dbReference type="Proteomes" id="UP000313359"/>
    </source>
</evidence>
<dbReference type="EMBL" id="ML122261">
    <property type="protein sequence ID" value="RPD61788.1"/>
    <property type="molecule type" value="Genomic_DNA"/>
</dbReference>
<dbReference type="AlphaFoldDB" id="A0A5C2SES9"/>
<sequence length="337" mass="37662">MPNLLLSLQNILRRHNMDDRPHLSALMRKPANHACPVDEFRTHYELTLLWAYFKASYPNPPLLSLCRIATIKLVKKKNSSEHEYTLSYLTRDGRSWEASSSRVGILRCERTVSVHDNTTTAHTLGLLRSSSNGHHIKALDQVVILDPDASAGKDDDVVYTHHFDPSTAPSVSMLIAAATVLNEDSPNYLLLNRQCYWFAGLCFRLLVGRPADDLQANPKMRDQMVVAADGLKKVPCAGTFKHVFKLVTGEEIEQHCARLDDAFKEKILDIDAVLAPIKEDWEQRGRMVLELRELRERATGGSSGAAVGSGIWCVLSVLQCRAVSTLDVTVVDGRYRS</sequence>
<reference evidence="1" key="1">
    <citation type="journal article" date="2018" name="Genome Biol. Evol.">
        <title>Genomics and development of Lentinus tigrinus, a white-rot wood-decaying mushroom with dimorphic fruiting bodies.</title>
        <authorList>
            <person name="Wu B."/>
            <person name="Xu Z."/>
            <person name="Knudson A."/>
            <person name="Carlson A."/>
            <person name="Chen N."/>
            <person name="Kovaka S."/>
            <person name="LaButti K."/>
            <person name="Lipzen A."/>
            <person name="Pennachio C."/>
            <person name="Riley R."/>
            <person name="Schakwitz W."/>
            <person name="Umezawa K."/>
            <person name="Ohm R.A."/>
            <person name="Grigoriev I.V."/>
            <person name="Nagy L.G."/>
            <person name="Gibbons J."/>
            <person name="Hibbett D."/>
        </authorList>
    </citation>
    <scope>NUCLEOTIDE SEQUENCE [LARGE SCALE GENOMIC DNA]</scope>
    <source>
        <strain evidence="1">ALCF2SS1-6</strain>
    </source>
</reference>
<protein>
    <submittedName>
        <fullName evidence="1">Uncharacterized protein</fullName>
    </submittedName>
</protein>